<accession>A0A2W5QRL9</accession>
<dbReference type="PANTHER" id="PTHR43133">
    <property type="entry name" value="RNA POLYMERASE ECF-TYPE SIGMA FACTO"/>
    <property type="match status" value="1"/>
</dbReference>
<comment type="similarity">
    <text evidence="1">Belongs to the sigma-70 factor family. ECF subfamily.</text>
</comment>
<evidence type="ECO:0000256" key="2">
    <source>
        <dbReference type="ARBA" id="ARBA00023015"/>
    </source>
</evidence>
<dbReference type="InterPro" id="IPR014284">
    <property type="entry name" value="RNA_pol_sigma-70_dom"/>
</dbReference>
<keyword evidence="4" id="KW-0804">Transcription</keyword>
<dbReference type="SUPFAM" id="SSF88659">
    <property type="entry name" value="Sigma3 and sigma4 domains of RNA polymerase sigma factors"/>
    <property type="match status" value="1"/>
</dbReference>
<gene>
    <name evidence="8" type="ORF">DI555_00200</name>
</gene>
<dbReference type="EMBL" id="QFPX01000001">
    <property type="protein sequence ID" value="PZQ57403.1"/>
    <property type="molecule type" value="Genomic_DNA"/>
</dbReference>
<dbReference type="PANTHER" id="PTHR43133:SF63">
    <property type="entry name" value="RNA POLYMERASE SIGMA FACTOR FECI-RELATED"/>
    <property type="match status" value="1"/>
</dbReference>
<dbReference type="Pfam" id="PF08281">
    <property type="entry name" value="Sigma70_r4_2"/>
    <property type="match status" value="1"/>
</dbReference>
<feature type="domain" description="RNA polymerase sigma-70 region 2" evidence="6">
    <location>
        <begin position="14"/>
        <end position="75"/>
    </location>
</feature>
<dbReference type="InterPro" id="IPR013325">
    <property type="entry name" value="RNA_pol_sigma_r2"/>
</dbReference>
<dbReference type="InterPro" id="IPR013249">
    <property type="entry name" value="RNA_pol_sigma70_r4_t2"/>
</dbReference>
<keyword evidence="3" id="KW-0731">Sigma factor</keyword>
<dbReference type="AlphaFoldDB" id="A0A2W5QRL9"/>
<evidence type="ECO:0000256" key="4">
    <source>
        <dbReference type="ARBA" id="ARBA00023163"/>
    </source>
</evidence>
<organism evidence="8 9">
    <name type="scientific">Novosphingobium pentaromativorans</name>
    <dbReference type="NCBI Taxonomy" id="205844"/>
    <lineage>
        <taxon>Bacteria</taxon>
        <taxon>Pseudomonadati</taxon>
        <taxon>Pseudomonadota</taxon>
        <taxon>Alphaproteobacteria</taxon>
        <taxon>Sphingomonadales</taxon>
        <taxon>Sphingomonadaceae</taxon>
        <taxon>Novosphingobium</taxon>
    </lineage>
</organism>
<sequence>MESSGLLEAFLALRAALHRYLSLQGASPDEAEDILQEAGVKLAEKSLSSIENPRAYLYRMVHNLFVLHRRTASRRTRRDEAWAGVHSGDPPEMDETPSAEAGLIAREQLAILQSAISALPERTRTIFRRFRLEGVPQRQIAAELGISLSAVEKHLAKAYEAIAVRRRKIDGAAWSARHLMSKEGRHGQ</sequence>
<dbReference type="SUPFAM" id="SSF88946">
    <property type="entry name" value="Sigma2 domain of RNA polymerase sigma factors"/>
    <property type="match status" value="1"/>
</dbReference>
<evidence type="ECO:0000256" key="5">
    <source>
        <dbReference type="SAM" id="MobiDB-lite"/>
    </source>
</evidence>
<dbReference type="InterPro" id="IPR039425">
    <property type="entry name" value="RNA_pol_sigma-70-like"/>
</dbReference>
<dbReference type="NCBIfam" id="TIGR02937">
    <property type="entry name" value="sigma70-ECF"/>
    <property type="match status" value="1"/>
</dbReference>
<evidence type="ECO:0000259" key="7">
    <source>
        <dbReference type="Pfam" id="PF08281"/>
    </source>
</evidence>
<dbReference type="Proteomes" id="UP000249082">
    <property type="component" value="Unassembled WGS sequence"/>
</dbReference>
<dbReference type="GO" id="GO:0006352">
    <property type="term" value="P:DNA-templated transcription initiation"/>
    <property type="evidence" value="ECO:0007669"/>
    <property type="project" value="InterPro"/>
</dbReference>
<reference evidence="8 9" key="1">
    <citation type="submission" date="2017-08" db="EMBL/GenBank/DDBJ databases">
        <title>Infants hospitalized years apart are colonized by the same room-sourced microbial strains.</title>
        <authorList>
            <person name="Brooks B."/>
            <person name="Olm M.R."/>
            <person name="Firek B.A."/>
            <person name="Baker R."/>
            <person name="Thomas B.C."/>
            <person name="Morowitz M.J."/>
            <person name="Banfield J.F."/>
        </authorList>
    </citation>
    <scope>NUCLEOTIDE SEQUENCE [LARGE SCALE GENOMIC DNA]</scope>
    <source>
        <strain evidence="8">S2_005_002_R2_33</strain>
    </source>
</reference>
<evidence type="ECO:0000256" key="1">
    <source>
        <dbReference type="ARBA" id="ARBA00010641"/>
    </source>
</evidence>
<feature type="domain" description="RNA polymerase sigma factor 70 region 4 type 2" evidence="7">
    <location>
        <begin position="111"/>
        <end position="161"/>
    </location>
</feature>
<comment type="caution">
    <text evidence="8">The sequence shown here is derived from an EMBL/GenBank/DDBJ whole genome shotgun (WGS) entry which is preliminary data.</text>
</comment>
<evidence type="ECO:0000313" key="8">
    <source>
        <dbReference type="EMBL" id="PZQ57403.1"/>
    </source>
</evidence>
<dbReference type="InterPro" id="IPR036388">
    <property type="entry name" value="WH-like_DNA-bd_sf"/>
</dbReference>
<dbReference type="GO" id="GO:0003677">
    <property type="term" value="F:DNA binding"/>
    <property type="evidence" value="ECO:0007669"/>
    <property type="project" value="InterPro"/>
</dbReference>
<dbReference type="Pfam" id="PF04542">
    <property type="entry name" value="Sigma70_r2"/>
    <property type="match status" value="1"/>
</dbReference>
<keyword evidence="2" id="KW-0805">Transcription regulation</keyword>
<feature type="region of interest" description="Disordered" evidence="5">
    <location>
        <begin position="78"/>
        <end position="97"/>
    </location>
</feature>
<proteinExistence type="inferred from homology"/>
<protein>
    <submittedName>
        <fullName evidence="8">RNA polymerase subunit sigma-24</fullName>
    </submittedName>
</protein>
<dbReference type="Gene3D" id="1.10.10.10">
    <property type="entry name" value="Winged helix-like DNA-binding domain superfamily/Winged helix DNA-binding domain"/>
    <property type="match status" value="1"/>
</dbReference>
<name>A0A2W5QRL9_9SPHN</name>
<evidence type="ECO:0000313" key="9">
    <source>
        <dbReference type="Proteomes" id="UP000249082"/>
    </source>
</evidence>
<evidence type="ECO:0000256" key="3">
    <source>
        <dbReference type="ARBA" id="ARBA00023082"/>
    </source>
</evidence>
<dbReference type="Gene3D" id="1.10.1740.10">
    <property type="match status" value="1"/>
</dbReference>
<dbReference type="GO" id="GO:0016987">
    <property type="term" value="F:sigma factor activity"/>
    <property type="evidence" value="ECO:0007669"/>
    <property type="project" value="UniProtKB-KW"/>
</dbReference>
<dbReference type="InterPro" id="IPR013324">
    <property type="entry name" value="RNA_pol_sigma_r3/r4-like"/>
</dbReference>
<dbReference type="InterPro" id="IPR007627">
    <property type="entry name" value="RNA_pol_sigma70_r2"/>
</dbReference>
<evidence type="ECO:0000259" key="6">
    <source>
        <dbReference type="Pfam" id="PF04542"/>
    </source>
</evidence>